<proteinExistence type="predicted"/>
<gene>
    <name evidence="1" type="ordered locus">Halsa_0540</name>
</gene>
<evidence type="ECO:0000313" key="1">
    <source>
        <dbReference type="EMBL" id="ADQ14008.1"/>
    </source>
</evidence>
<dbReference type="EMBL" id="CP002304">
    <property type="protein sequence ID" value="ADQ14008.1"/>
    <property type="molecule type" value="Genomic_DNA"/>
</dbReference>
<reference evidence="1 2" key="1">
    <citation type="submission" date="2010-11" db="EMBL/GenBank/DDBJ databases">
        <title>Complete sequence of Halanaerobium sp. sapolanicus.</title>
        <authorList>
            <consortium name="US DOE Joint Genome Institute"/>
            <person name="Lucas S."/>
            <person name="Copeland A."/>
            <person name="Lapidus A."/>
            <person name="Cheng J.-F."/>
            <person name="Bruce D."/>
            <person name="Goodwin L."/>
            <person name="Pitluck S."/>
            <person name="Davenport K."/>
            <person name="Detter J.C."/>
            <person name="Han C."/>
            <person name="Tapia R."/>
            <person name="Land M."/>
            <person name="Hauser L."/>
            <person name="Jeffries C."/>
            <person name="Kyrpides N."/>
            <person name="Ivanova N."/>
            <person name="Mikhailova N."/>
            <person name="Begemann M.B."/>
            <person name="Mormile M.R."/>
            <person name="Wall J.D."/>
            <person name="Elias D.A."/>
            <person name="Woyke T."/>
        </authorList>
    </citation>
    <scope>NUCLEOTIDE SEQUENCE [LARGE SCALE GENOMIC DNA]</scope>
    <source>
        <strain evidence="2">sapolanicus</strain>
    </source>
</reference>
<protein>
    <submittedName>
        <fullName evidence="1">Uncharacterized protein</fullName>
    </submittedName>
</protein>
<dbReference type="RefSeq" id="WP_013405114.1">
    <property type="nucleotide sequence ID" value="NC_014654.1"/>
</dbReference>
<accession>E4RPI5</accession>
<sequence>MLIDIAEHYLLFSKLLPNLFYDLVGEDDQGSYKLKIVKDGFPESYCNNNLELEIAREQWLEGLENTDEYSKVFNGKWYYFKFPKNSSNKISSMWIPETIVLEVFKTES</sequence>
<keyword evidence="2" id="KW-1185">Reference proteome</keyword>
<evidence type="ECO:0000313" key="2">
    <source>
        <dbReference type="Proteomes" id="UP000007434"/>
    </source>
</evidence>
<organism evidence="1 2">
    <name type="scientific">Halanaerobium hydrogeniformans</name>
    <name type="common">Halanaerobium sp. (strain sapolanicus)</name>
    <dbReference type="NCBI Taxonomy" id="656519"/>
    <lineage>
        <taxon>Bacteria</taxon>
        <taxon>Bacillati</taxon>
        <taxon>Bacillota</taxon>
        <taxon>Clostridia</taxon>
        <taxon>Halanaerobiales</taxon>
        <taxon>Halanaerobiaceae</taxon>
        <taxon>Halanaerobium</taxon>
    </lineage>
</organism>
<dbReference type="HOGENOM" id="CLU_2193292_0_0_9"/>
<name>E4RPI5_HALHG</name>
<reference evidence="1 2" key="2">
    <citation type="journal article" date="2011" name="J. Bacteriol.">
        <title>Complete Genome Sequence of the Haloalkaliphilic, Hydrogen Producing Halanaerobium hydrogenoformans.</title>
        <authorList>
            <person name="Brown S.D."/>
            <person name="Begemann M.B."/>
            <person name="Mormile M.R."/>
            <person name="Wall J.D."/>
            <person name="Han C.S."/>
            <person name="Goodwin L.A."/>
            <person name="Pitluck S."/>
            <person name="Land M.L."/>
            <person name="Hauser L.J."/>
            <person name="Elias D.A."/>
        </authorList>
    </citation>
    <scope>NUCLEOTIDE SEQUENCE [LARGE SCALE GENOMIC DNA]</scope>
    <source>
        <strain evidence="2">sapolanicus</strain>
    </source>
</reference>
<dbReference type="KEGG" id="has:Halsa_0540"/>
<dbReference type="Proteomes" id="UP000007434">
    <property type="component" value="Chromosome"/>
</dbReference>
<dbReference type="AlphaFoldDB" id="E4RPI5"/>